<evidence type="ECO:0000256" key="7">
    <source>
        <dbReference type="SAM" id="MobiDB-lite"/>
    </source>
</evidence>
<dbReference type="GO" id="GO:0006874">
    <property type="term" value="P:intracellular calcium ion homeostasis"/>
    <property type="evidence" value="ECO:0007669"/>
    <property type="project" value="TreeGrafter"/>
</dbReference>
<feature type="domain" description="Sodium/calcium exchanger membrane region" evidence="8">
    <location>
        <begin position="63"/>
        <end position="124"/>
    </location>
</feature>
<comment type="subcellular location">
    <subcellularLocation>
        <location evidence="1">Membrane</location>
        <topology evidence="1">Multi-pass membrane protein</topology>
    </subcellularLocation>
</comment>
<evidence type="ECO:0000259" key="8">
    <source>
        <dbReference type="Pfam" id="PF01699"/>
    </source>
</evidence>
<proteinExistence type="inferred from homology"/>
<evidence type="ECO:0000313" key="10">
    <source>
        <dbReference type="Proteomes" id="UP000765509"/>
    </source>
</evidence>
<dbReference type="PANTHER" id="PTHR12266:SF0">
    <property type="entry name" value="MITOCHONDRIAL SODIUM_CALCIUM EXCHANGER PROTEIN"/>
    <property type="match status" value="1"/>
</dbReference>
<keyword evidence="5" id="KW-1133">Transmembrane helix</keyword>
<dbReference type="InterPro" id="IPR051359">
    <property type="entry name" value="CaCA_antiporter"/>
</dbReference>
<comment type="similarity">
    <text evidence="2">Belongs to the Ca(2+):cation antiporter (CaCA) (TC 2.A.19) family.</text>
</comment>
<dbReference type="AlphaFoldDB" id="A0A9Q3GJ24"/>
<evidence type="ECO:0000256" key="1">
    <source>
        <dbReference type="ARBA" id="ARBA00004141"/>
    </source>
</evidence>
<dbReference type="EMBL" id="AVOT02002134">
    <property type="protein sequence ID" value="MBW0469286.1"/>
    <property type="molecule type" value="Genomic_DNA"/>
</dbReference>
<evidence type="ECO:0000313" key="9">
    <source>
        <dbReference type="EMBL" id="MBW0469286.1"/>
    </source>
</evidence>
<reference evidence="9" key="1">
    <citation type="submission" date="2021-03" db="EMBL/GenBank/DDBJ databases">
        <title>Draft genome sequence of rust myrtle Austropuccinia psidii MF-1, a brazilian biotype.</title>
        <authorList>
            <person name="Quecine M.C."/>
            <person name="Pachon D.M.R."/>
            <person name="Bonatelli M.L."/>
            <person name="Correr F.H."/>
            <person name="Franceschini L.M."/>
            <person name="Leite T.F."/>
            <person name="Margarido G.R.A."/>
            <person name="Almeida C.A."/>
            <person name="Ferrarezi J.A."/>
            <person name="Labate C.A."/>
        </authorList>
    </citation>
    <scope>NUCLEOTIDE SEQUENCE</scope>
    <source>
        <strain evidence="9">MF-1</strain>
    </source>
</reference>
<keyword evidence="10" id="KW-1185">Reference proteome</keyword>
<dbReference type="PANTHER" id="PTHR12266">
    <property type="entry name" value="NA+/CA2+ K+ INDEPENDENT EXCHANGER"/>
    <property type="match status" value="1"/>
</dbReference>
<feature type="region of interest" description="Disordered" evidence="7">
    <location>
        <begin position="35"/>
        <end position="56"/>
    </location>
</feature>
<name>A0A9Q3GJ24_9BASI</name>
<sequence length="126" mass="13404">METIRVIDALALVPLILDVDHLLNNDLSSNQDLSSSNLDQNHLPNNDTSSSSCSSSASIKPILTKILKISDAILGLTIFGIGNSLGDFIANVTIARMGFPVMAISACFRGFRSMLNILLGIGLSSR</sequence>
<evidence type="ECO:0000256" key="6">
    <source>
        <dbReference type="ARBA" id="ARBA00023136"/>
    </source>
</evidence>
<dbReference type="InterPro" id="IPR004837">
    <property type="entry name" value="NaCa_Exmemb"/>
</dbReference>
<keyword evidence="6" id="KW-0472">Membrane</keyword>
<protein>
    <recommendedName>
        <fullName evidence="8">Sodium/calcium exchanger membrane region domain-containing protein</fullName>
    </recommendedName>
</protein>
<keyword evidence="4" id="KW-0812">Transmembrane</keyword>
<dbReference type="Gene3D" id="1.20.1420.30">
    <property type="entry name" value="NCX, central ion-binding region"/>
    <property type="match status" value="1"/>
</dbReference>
<organism evidence="9 10">
    <name type="scientific">Austropuccinia psidii MF-1</name>
    <dbReference type="NCBI Taxonomy" id="1389203"/>
    <lineage>
        <taxon>Eukaryota</taxon>
        <taxon>Fungi</taxon>
        <taxon>Dikarya</taxon>
        <taxon>Basidiomycota</taxon>
        <taxon>Pucciniomycotina</taxon>
        <taxon>Pucciniomycetes</taxon>
        <taxon>Pucciniales</taxon>
        <taxon>Sphaerophragmiaceae</taxon>
        <taxon>Austropuccinia</taxon>
    </lineage>
</organism>
<evidence type="ECO:0000256" key="2">
    <source>
        <dbReference type="ARBA" id="ARBA00008170"/>
    </source>
</evidence>
<dbReference type="InterPro" id="IPR044880">
    <property type="entry name" value="NCX_ion-bd_dom_sf"/>
</dbReference>
<gene>
    <name evidence="9" type="ORF">O181_009001</name>
</gene>
<dbReference type="GO" id="GO:0008324">
    <property type="term" value="F:monoatomic cation transmembrane transporter activity"/>
    <property type="evidence" value="ECO:0007669"/>
    <property type="project" value="TreeGrafter"/>
</dbReference>
<accession>A0A9Q3GJ24</accession>
<evidence type="ECO:0000256" key="5">
    <source>
        <dbReference type="ARBA" id="ARBA00022989"/>
    </source>
</evidence>
<evidence type="ECO:0000256" key="4">
    <source>
        <dbReference type="ARBA" id="ARBA00022692"/>
    </source>
</evidence>
<comment type="caution">
    <text evidence="9">The sequence shown here is derived from an EMBL/GenBank/DDBJ whole genome shotgun (WGS) entry which is preliminary data.</text>
</comment>
<dbReference type="OrthoDB" id="2504511at2759"/>
<dbReference type="Pfam" id="PF01699">
    <property type="entry name" value="Na_Ca_ex"/>
    <property type="match status" value="1"/>
</dbReference>
<keyword evidence="3" id="KW-0813">Transport</keyword>
<evidence type="ECO:0000256" key="3">
    <source>
        <dbReference type="ARBA" id="ARBA00022448"/>
    </source>
</evidence>
<dbReference type="Proteomes" id="UP000765509">
    <property type="component" value="Unassembled WGS sequence"/>
</dbReference>
<dbReference type="GO" id="GO:0016020">
    <property type="term" value="C:membrane"/>
    <property type="evidence" value="ECO:0007669"/>
    <property type="project" value="UniProtKB-SubCell"/>
</dbReference>